<dbReference type="AlphaFoldDB" id="A0A7K1U8R6"/>
<evidence type="ECO:0000256" key="3">
    <source>
        <dbReference type="ARBA" id="ARBA00009850"/>
    </source>
</evidence>
<gene>
    <name evidence="10" type="primary">uraH</name>
    <name evidence="10" type="ORF">GO493_20625</name>
</gene>
<dbReference type="GO" id="GO:0006144">
    <property type="term" value="P:purine nucleobase metabolic process"/>
    <property type="evidence" value="ECO:0007669"/>
    <property type="project" value="UniProtKB-KW"/>
</dbReference>
<dbReference type="PRINTS" id="PR00189">
    <property type="entry name" value="TRNSTHYRETIN"/>
</dbReference>
<dbReference type="PANTHER" id="PTHR10395">
    <property type="entry name" value="URICASE AND TRANSTHYRETIN-RELATED"/>
    <property type="match status" value="1"/>
</dbReference>
<dbReference type="InterPro" id="IPR023416">
    <property type="entry name" value="Transthyretin/HIU_hydrolase_d"/>
</dbReference>
<evidence type="ECO:0000313" key="10">
    <source>
        <dbReference type="EMBL" id="MVT10688.1"/>
    </source>
</evidence>
<evidence type="ECO:0000256" key="6">
    <source>
        <dbReference type="ARBA" id="ARBA00022801"/>
    </source>
</evidence>
<evidence type="ECO:0000256" key="5">
    <source>
        <dbReference type="ARBA" id="ARBA00022631"/>
    </source>
</evidence>
<dbReference type="NCBIfam" id="TIGR02962">
    <property type="entry name" value="hdxy_isourate"/>
    <property type="match status" value="1"/>
</dbReference>
<dbReference type="EC" id="3.5.2.17" evidence="8"/>
<keyword evidence="5 8" id="KW-0659">Purine metabolism</keyword>
<evidence type="ECO:0000256" key="7">
    <source>
        <dbReference type="PIRSR" id="PIRSR600895-51"/>
    </source>
</evidence>
<feature type="domain" description="Transthyretin/hydroxyisourate hydrolase" evidence="9">
    <location>
        <begin position="1"/>
        <end position="111"/>
    </location>
</feature>
<comment type="catalytic activity">
    <reaction evidence="1 8">
        <text>5-hydroxyisourate + H2O = 5-hydroxy-2-oxo-4-ureido-2,5-dihydro-1H-imidazole-5-carboxylate + H(+)</text>
        <dbReference type="Rhea" id="RHEA:23736"/>
        <dbReference type="ChEBI" id="CHEBI:15377"/>
        <dbReference type="ChEBI" id="CHEBI:15378"/>
        <dbReference type="ChEBI" id="CHEBI:18072"/>
        <dbReference type="ChEBI" id="CHEBI:58639"/>
        <dbReference type="EC" id="3.5.2.17"/>
    </reaction>
</comment>
<dbReference type="SUPFAM" id="SSF49472">
    <property type="entry name" value="Transthyretin (synonym: prealbumin)"/>
    <property type="match status" value="1"/>
</dbReference>
<name>A0A7K1U8R6_9BACT</name>
<evidence type="ECO:0000256" key="4">
    <source>
        <dbReference type="ARBA" id="ARBA00011881"/>
    </source>
</evidence>
<evidence type="ECO:0000259" key="9">
    <source>
        <dbReference type="SMART" id="SM00095"/>
    </source>
</evidence>
<sequence>MSQITTHILDTSRGMPAQDIIVTLHGERGTTWDYIATGATNQDGRIPDLLEPGVELPPGIYKLKFETQHYFDQLNIPAFYPFIEVIFHISGPEHYHVPLLLNPFGYSTYRGS</sequence>
<comment type="subunit">
    <text evidence="4 8">Homotetramer.</text>
</comment>
<protein>
    <recommendedName>
        <fullName evidence="8">5-hydroxyisourate hydrolase</fullName>
        <shortName evidence="8">HIU hydrolase</shortName>
        <shortName evidence="8">HIUHase</shortName>
        <ecNumber evidence="8">3.5.2.17</ecNumber>
    </recommendedName>
</protein>
<dbReference type="InterPro" id="IPR023418">
    <property type="entry name" value="Thyroxine_BS"/>
</dbReference>
<keyword evidence="11" id="KW-1185">Reference proteome</keyword>
<dbReference type="InterPro" id="IPR000895">
    <property type="entry name" value="Transthyretin/HIU_hydrolase"/>
</dbReference>
<accession>A0A7K1U8R6</accession>
<dbReference type="GO" id="GO:0033971">
    <property type="term" value="F:hydroxyisourate hydrolase activity"/>
    <property type="evidence" value="ECO:0007669"/>
    <property type="project" value="UniProtKB-EC"/>
</dbReference>
<comment type="caution">
    <text evidence="10">The sequence shown here is derived from an EMBL/GenBank/DDBJ whole genome shotgun (WGS) entry which is preliminary data.</text>
</comment>
<comment type="similarity">
    <text evidence="3 8">Belongs to the transthyretin family. 5-hydroxyisourate hydrolase subfamily.</text>
</comment>
<proteinExistence type="inferred from homology"/>
<evidence type="ECO:0000313" key="11">
    <source>
        <dbReference type="Proteomes" id="UP000461730"/>
    </source>
</evidence>
<feature type="binding site" evidence="7">
    <location>
        <position position="109"/>
    </location>
    <ligand>
        <name>substrate</name>
    </ligand>
</feature>
<dbReference type="PROSITE" id="PS00768">
    <property type="entry name" value="TRANSTHYRETIN_1"/>
    <property type="match status" value="1"/>
</dbReference>
<dbReference type="Gene3D" id="2.60.40.180">
    <property type="entry name" value="Transthyretin/hydroxyisourate hydrolase domain"/>
    <property type="match status" value="1"/>
</dbReference>
<dbReference type="InterPro" id="IPR036817">
    <property type="entry name" value="Transthyretin/HIU_hydrolase_sf"/>
</dbReference>
<feature type="binding site" evidence="7">
    <location>
        <position position="45"/>
    </location>
    <ligand>
        <name>substrate</name>
    </ligand>
</feature>
<evidence type="ECO:0000256" key="1">
    <source>
        <dbReference type="ARBA" id="ARBA00001043"/>
    </source>
</evidence>
<evidence type="ECO:0000256" key="8">
    <source>
        <dbReference type="RuleBase" id="RU361270"/>
    </source>
</evidence>
<organism evidence="10 11">
    <name type="scientific">Chitinophaga tropicalis</name>
    <dbReference type="NCBI Taxonomy" id="2683588"/>
    <lineage>
        <taxon>Bacteria</taxon>
        <taxon>Pseudomonadati</taxon>
        <taxon>Bacteroidota</taxon>
        <taxon>Chitinophagia</taxon>
        <taxon>Chitinophagales</taxon>
        <taxon>Chitinophagaceae</taxon>
        <taxon>Chitinophaga</taxon>
    </lineage>
</organism>
<dbReference type="PANTHER" id="PTHR10395:SF7">
    <property type="entry name" value="5-HYDROXYISOURATE HYDROLASE"/>
    <property type="match status" value="1"/>
</dbReference>
<dbReference type="EMBL" id="WRXN01000010">
    <property type="protein sequence ID" value="MVT10688.1"/>
    <property type="molecule type" value="Genomic_DNA"/>
</dbReference>
<dbReference type="RefSeq" id="WP_157308129.1">
    <property type="nucleotide sequence ID" value="NZ_WRXN01000010.1"/>
</dbReference>
<dbReference type="SMART" id="SM00095">
    <property type="entry name" value="TR_THY"/>
    <property type="match status" value="1"/>
</dbReference>
<evidence type="ECO:0000256" key="2">
    <source>
        <dbReference type="ARBA" id="ARBA00002704"/>
    </source>
</evidence>
<feature type="binding site" evidence="7">
    <location>
        <position position="7"/>
    </location>
    <ligand>
        <name>substrate</name>
    </ligand>
</feature>
<dbReference type="Pfam" id="PF00576">
    <property type="entry name" value="Transthyretin"/>
    <property type="match status" value="1"/>
</dbReference>
<dbReference type="Proteomes" id="UP000461730">
    <property type="component" value="Unassembled WGS sequence"/>
</dbReference>
<reference evidence="10 11" key="1">
    <citation type="submission" date="2019-12" db="EMBL/GenBank/DDBJ databases">
        <title>Chitinophaga sp. strain ysch24 (GDMCC 1.1355), whole genome shotgun sequence.</title>
        <authorList>
            <person name="Zhang X."/>
        </authorList>
    </citation>
    <scope>NUCLEOTIDE SEQUENCE [LARGE SCALE GENOMIC DNA]</scope>
    <source>
        <strain evidence="11">ysch24</strain>
    </source>
</reference>
<comment type="function">
    <text evidence="2">Catalyzes the hydrolysis of 5-hydroxyisourate (HIU) to 2-oxo-4-hydroxy-4-carboxy-5-ureidoimidazoline (OHCU).</text>
</comment>
<dbReference type="CDD" id="cd05822">
    <property type="entry name" value="TLP_HIUase"/>
    <property type="match status" value="1"/>
</dbReference>
<keyword evidence="6 8" id="KW-0378">Hydrolase</keyword>
<dbReference type="InterPro" id="IPR014306">
    <property type="entry name" value="Hydroxyisourate_hydrolase"/>
</dbReference>